<dbReference type="InterPro" id="IPR036890">
    <property type="entry name" value="HATPase_C_sf"/>
</dbReference>
<evidence type="ECO:0000256" key="2">
    <source>
        <dbReference type="ARBA" id="ARBA00004651"/>
    </source>
</evidence>
<dbReference type="PRINTS" id="PR00344">
    <property type="entry name" value="BCTRLSENSOR"/>
</dbReference>
<evidence type="ECO:0000259" key="11">
    <source>
        <dbReference type="PROSITE" id="PS50109"/>
    </source>
</evidence>
<keyword evidence="7 12" id="KW-0418">Kinase</keyword>
<dbReference type="Pfam" id="PF00512">
    <property type="entry name" value="HisKA"/>
    <property type="match status" value="1"/>
</dbReference>
<dbReference type="Pfam" id="PF02518">
    <property type="entry name" value="HATPase_c"/>
    <property type="match status" value="1"/>
</dbReference>
<dbReference type="PANTHER" id="PTHR45453:SF1">
    <property type="entry name" value="PHOSPHATE REGULON SENSOR PROTEIN PHOR"/>
    <property type="match status" value="1"/>
</dbReference>
<dbReference type="CDD" id="cd00082">
    <property type="entry name" value="HisKA"/>
    <property type="match status" value="1"/>
</dbReference>
<evidence type="ECO:0000313" key="12">
    <source>
        <dbReference type="EMBL" id="GIP14724.1"/>
    </source>
</evidence>
<feature type="domain" description="Histidine kinase" evidence="11">
    <location>
        <begin position="147"/>
        <end position="363"/>
    </location>
</feature>
<keyword evidence="9" id="KW-0902">Two-component regulatory system</keyword>
<comment type="catalytic activity">
    <reaction evidence="1">
        <text>ATP + protein L-histidine = ADP + protein N-phospho-L-histidine.</text>
        <dbReference type="EC" id="2.7.13.3"/>
    </reaction>
</comment>
<dbReference type="GO" id="GO:0005524">
    <property type="term" value="F:ATP binding"/>
    <property type="evidence" value="ECO:0007669"/>
    <property type="project" value="UniProtKB-KW"/>
</dbReference>
<dbReference type="PROSITE" id="PS50109">
    <property type="entry name" value="HIS_KIN"/>
    <property type="match status" value="1"/>
</dbReference>
<dbReference type="GO" id="GO:0005886">
    <property type="term" value="C:plasma membrane"/>
    <property type="evidence" value="ECO:0007669"/>
    <property type="project" value="UniProtKB-SubCell"/>
</dbReference>
<protein>
    <recommendedName>
        <fullName evidence="3">histidine kinase</fullName>
        <ecNumber evidence="3">2.7.13.3</ecNumber>
    </recommendedName>
</protein>
<dbReference type="InterPro" id="IPR005467">
    <property type="entry name" value="His_kinase_dom"/>
</dbReference>
<gene>
    <name evidence="12" type="primary">vanS_2</name>
    <name evidence="12" type="ORF">J40TS1_03660</name>
</gene>
<evidence type="ECO:0000256" key="8">
    <source>
        <dbReference type="ARBA" id="ARBA00022840"/>
    </source>
</evidence>
<dbReference type="Proteomes" id="UP000683139">
    <property type="component" value="Unassembled WGS sequence"/>
</dbReference>
<dbReference type="InterPro" id="IPR004358">
    <property type="entry name" value="Sig_transdc_His_kin-like_C"/>
</dbReference>
<sequence length="370" mass="42572">MNERRIKQHILKQMLLRFLIMISIGVALIVGGTFALLLINSYLPLDRFYILYRGVAWLSNRIESVAVFAIVAFPVLILIVQWRQLISYLSALAARVETIELSSNEKVALPAILKDTEVHIDLMKSRLKEKELLAKQAEQRKNDLVVYLAHDLKTPISSIIGYLTLLRDEKQISQELHDRYVQVALNNAERLDDLINEFFEITRFNLAHVSLQYSTVPLNRMLEQMLFELHPLLADKQLSYRLELPDELELTCDVDKMQRVFDNLLRNAVYYSFEASEITITAEASDSTLKLHFQNSGFTIPPEKLERIFEQFYRLDSSRSTQYGGAGLGLAIAKQIVELHHGRITAVSSDNQIRFTIELPRLRKEKVAAQ</sequence>
<comment type="subcellular location">
    <subcellularLocation>
        <location evidence="2">Cell membrane</location>
        <topology evidence="2">Multi-pass membrane protein</topology>
    </subcellularLocation>
</comment>
<dbReference type="GO" id="GO:0004721">
    <property type="term" value="F:phosphoprotein phosphatase activity"/>
    <property type="evidence" value="ECO:0007669"/>
    <property type="project" value="TreeGrafter"/>
</dbReference>
<organism evidence="12 13">
    <name type="scientific">Paenibacillus montaniterrae</name>
    <dbReference type="NCBI Taxonomy" id="429341"/>
    <lineage>
        <taxon>Bacteria</taxon>
        <taxon>Bacillati</taxon>
        <taxon>Bacillota</taxon>
        <taxon>Bacilli</taxon>
        <taxon>Bacillales</taxon>
        <taxon>Paenibacillaceae</taxon>
        <taxon>Paenibacillus</taxon>
    </lineage>
</organism>
<evidence type="ECO:0000256" key="6">
    <source>
        <dbReference type="ARBA" id="ARBA00022741"/>
    </source>
</evidence>
<reference evidence="12" key="1">
    <citation type="submission" date="2021-03" db="EMBL/GenBank/DDBJ databases">
        <title>Antimicrobial resistance genes in bacteria isolated from Japanese honey, and their potential for conferring macrolide and lincosamide resistance in the American foulbrood pathogen Paenibacillus larvae.</title>
        <authorList>
            <person name="Okamoto M."/>
            <person name="Kumagai M."/>
            <person name="Kanamori H."/>
            <person name="Takamatsu D."/>
        </authorList>
    </citation>
    <scope>NUCLEOTIDE SEQUENCE</scope>
    <source>
        <strain evidence="12">J40TS1</strain>
    </source>
</reference>
<keyword evidence="10" id="KW-0472">Membrane</keyword>
<keyword evidence="4" id="KW-0597">Phosphoprotein</keyword>
<name>A0A920CX59_9BACL</name>
<keyword evidence="8" id="KW-0067">ATP-binding</keyword>
<evidence type="ECO:0000256" key="1">
    <source>
        <dbReference type="ARBA" id="ARBA00000085"/>
    </source>
</evidence>
<dbReference type="SUPFAM" id="SSF55874">
    <property type="entry name" value="ATPase domain of HSP90 chaperone/DNA topoisomerase II/histidine kinase"/>
    <property type="match status" value="1"/>
</dbReference>
<dbReference type="Gene3D" id="1.10.287.130">
    <property type="match status" value="1"/>
</dbReference>
<feature type="transmembrane region" description="Helical" evidence="10">
    <location>
        <begin position="14"/>
        <end position="42"/>
    </location>
</feature>
<dbReference type="GO" id="GO:0000155">
    <property type="term" value="F:phosphorelay sensor kinase activity"/>
    <property type="evidence" value="ECO:0007669"/>
    <property type="project" value="InterPro"/>
</dbReference>
<accession>A0A920CX59</accession>
<keyword evidence="5" id="KW-0808">Transferase</keyword>
<keyword evidence="10" id="KW-0812">Transmembrane</keyword>
<dbReference type="Gene3D" id="3.30.565.10">
    <property type="entry name" value="Histidine kinase-like ATPase, C-terminal domain"/>
    <property type="match status" value="1"/>
</dbReference>
<keyword evidence="6" id="KW-0547">Nucleotide-binding</keyword>
<dbReference type="InterPro" id="IPR036097">
    <property type="entry name" value="HisK_dim/P_sf"/>
</dbReference>
<dbReference type="EC" id="2.7.13.3" evidence="3"/>
<dbReference type="InterPro" id="IPR003594">
    <property type="entry name" value="HATPase_dom"/>
</dbReference>
<dbReference type="AlphaFoldDB" id="A0A920CX59"/>
<dbReference type="InterPro" id="IPR050351">
    <property type="entry name" value="BphY/WalK/GraS-like"/>
</dbReference>
<dbReference type="InterPro" id="IPR003661">
    <property type="entry name" value="HisK_dim/P_dom"/>
</dbReference>
<dbReference type="EMBL" id="BOSE01000001">
    <property type="protein sequence ID" value="GIP14724.1"/>
    <property type="molecule type" value="Genomic_DNA"/>
</dbReference>
<dbReference type="GO" id="GO:0016036">
    <property type="term" value="P:cellular response to phosphate starvation"/>
    <property type="evidence" value="ECO:0007669"/>
    <property type="project" value="TreeGrafter"/>
</dbReference>
<dbReference type="FunFam" id="3.30.565.10:FF:000006">
    <property type="entry name" value="Sensor histidine kinase WalK"/>
    <property type="match status" value="1"/>
</dbReference>
<keyword evidence="13" id="KW-1185">Reference proteome</keyword>
<evidence type="ECO:0000313" key="13">
    <source>
        <dbReference type="Proteomes" id="UP000683139"/>
    </source>
</evidence>
<keyword evidence="10" id="KW-1133">Transmembrane helix</keyword>
<dbReference type="SUPFAM" id="SSF47384">
    <property type="entry name" value="Homodimeric domain of signal transducing histidine kinase"/>
    <property type="match status" value="1"/>
</dbReference>
<comment type="caution">
    <text evidence="12">The sequence shown here is derived from an EMBL/GenBank/DDBJ whole genome shotgun (WGS) entry which is preliminary data.</text>
</comment>
<feature type="transmembrane region" description="Helical" evidence="10">
    <location>
        <begin position="62"/>
        <end position="80"/>
    </location>
</feature>
<evidence type="ECO:0000256" key="5">
    <source>
        <dbReference type="ARBA" id="ARBA00022679"/>
    </source>
</evidence>
<dbReference type="SMART" id="SM00387">
    <property type="entry name" value="HATPase_c"/>
    <property type="match status" value="1"/>
</dbReference>
<evidence type="ECO:0000256" key="7">
    <source>
        <dbReference type="ARBA" id="ARBA00022777"/>
    </source>
</evidence>
<evidence type="ECO:0000256" key="3">
    <source>
        <dbReference type="ARBA" id="ARBA00012438"/>
    </source>
</evidence>
<evidence type="ECO:0000256" key="10">
    <source>
        <dbReference type="SAM" id="Phobius"/>
    </source>
</evidence>
<dbReference type="PANTHER" id="PTHR45453">
    <property type="entry name" value="PHOSPHATE REGULON SENSOR PROTEIN PHOR"/>
    <property type="match status" value="1"/>
</dbReference>
<evidence type="ECO:0000256" key="9">
    <source>
        <dbReference type="ARBA" id="ARBA00023012"/>
    </source>
</evidence>
<proteinExistence type="predicted"/>
<dbReference type="SMART" id="SM00388">
    <property type="entry name" value="HisKA"/>
    <property type="match status" value="1"/>
</dbReference>
<evidence type="ECO:0000256" key="4">
    <source>
        <dbReference type="ARBA" id="ARBA00022553"/>
    </source>
</evidence>